<dbReference type="NCBIfam" id="TIGR00199">
    <property type="entry name" value="PncC_domain"/>
    <property type="match status" value="1"/>
</dbReference>
<dbReference type="InterPro" id="IPR036653">
    <property type="entry name" value="CinA-like_C"/>
</dbReference>
<dbReference type="SUPFAM" id="SSF142433">
    <property type="entry name" value="CinA-like"/>
    <property type="match status" value="1"/>
</dbReference>
<proteinExistence type="predicted"/>
<protein>
    <submittedName>
        <fullName evidence="2">CinA family protein</fullName>
    </submittedName>
</protein>
<evidence type="ECO:0000313" key="2">
    <source>
        <dbReference type="EMBL" id="MFD0987209.1"/>
    </source>
</evidence>
<dbReference type="InterPro" id="IPR008136">
    <property type="entry name" value="CinA_C"/>
</dbReference>
<accession>A0ABW3JAV1</accession>
<comment type="caution">
    <text evidence="2">The sequence shown here is derived from an EMBL/GenBank/DDBJ whole genome shotgun (WGS) entry which is preliminary data.</text>
</comment>
<evidence type="ECO:0000259" key="1">
    <source>
        <dbReference type="Pfam" id="PF02464"/>
    </source>
</evidence>
<name>A0ABW3JAV1_9HYPH</name>
<gene>
    <name evidence="2" type="ORF">ACFQ2F_08870</name>
</gene>
<dbReference type="Pfam" id="PF02464">
    <property type="entry name" value="CinA"/>
    <property type="match status" value="1"/>
</dbReference>
<evidence type="ECO:0000313" key="3">
    <source>
        <dbReference type="Proteomes" id="UP001597102"/>
    </source>
</evidence>
<keyword evidence="3" id="KW-1185">Reference proteome</keyword>
<dbReference type="Proteomes" id="UP001597102">
    <property type="component" value="Unassembled WGS sequence"/>
</dbReference>
<feature type="domain" description="CinA C-terminal" evidence="1">
    <location>
        <begin position="20"/>
        <end position="172"/>
    </location>
</feature>
<dbReference type="EMBL" id="JBHTJO010000001">
    <property type="protein sequence ID" value="MFD0987209.1"/>
    <property type="molecule type" value="Genomic_DNA"/>
</dbReference>
<organism evidence="2 3">
    <name type="scientific">Methyloligella solikamskensis</name>
    <dbReference type="NCBI Taxonomy" id="1177756"/>
    <lineage>
        <taxon>Bacteria</taxon>
        <taxon>Pseudomonadati</taxon>
        <taxon>Pseudomonadota</taxon>
        <taxon>Alphaproteobacteria</taxon>
        <taxon>Hyphomicrobiales</taxon>
        <taxon>Hyphomicrobiaceae</taxon>
        <taxon>Methyloligella</taxon>
    </lineage>
</organism>
<sequence length="173" mass="18026">MHSELDDTETICIGETLEAQAAAVLDRCREQGLQLALAESCTGGLLAGTLTAIPGSSEVVDRCYVTYSNVAKIQMLGVSGELINAEGAVSKAVSFAMLEGVLERSRADIGLSITGIAGPGGQESEKPVGLVYLAAAKRGEEPVSERMLFGDAGRTEVRSLSVDRALKLLASIL</sequence>
<dbReference type="Gene3D" id="3.90.950.20">
    <property type="entry name" value="CinA-like"/>
    <property type="match status" value="1"/>
</dbReference>
<reference evidence="3" key="1">
    <citation type="journal article" date="2019" name="Int. J. Syst. Evol. Microbiol.">
        <title>The Global Catalogue of Microorganisms (GCM) 10K type strain sequencing project: providing services to taxonomists for standard genome sequencing and annotation.</title>
        <authorList>
            <consortium name="The Broad Institute Genomics Platform"/>
            <consortium name="The Broad Institute Genome Sequencing Center for Infectious Disease"/>
            <person name="Wu L."/>
            <person name="Ma J."/>
        </authorList>
    </citation>
    <scope>NUCLEOTIDE SEQUENCE [LARGE SCALE GENOMIC DNA]</scope>
    <source>
        <strain evidence="3">CCUG 61697</strain>
    </source>
</reference>
<dbReference type="RefSeq" id="WP_379088756.1">
    <property type="nucleotide sequence ID" value="NZ_JBHTJO010000001.1"/>
</dbReference>